<feature type="region of interest" description="Disordered" evidence="2">
    <location>
        <begin position="166"/>
        <end position="185"/>
    </location>
</feature>
<dbReference type="GO" id="GO:0046872">
    <property type="term" value="F:metal ion binding"/>
    <property type="evidence" value="ECO:0007669"/>
    <property type="project" value="UniProtKB-KW"/>
</dbReference>
<evidence type="ECO:0000256" key="1">
    <source>
        <dbReference type="ARBA" id="ARBA00022723"/>
    </source>
</evidence>
<dbReference type="GeneID" id="110418552"/>
<keyword evidence="3" id="KW-1185">Reference proteome</keyword>
<dbReference type="Gene3D" id="3.30.70.100">
    <property type="match status" value="1"/>
</dbReference>
<gene>
    <name evidence="4" type="primary">LOC110418552</name>
</gene>
<proteinExistence type="predicted"/>
<evidence type="ECO:0000313" key="4">
    <source>
        <dbReference type="RefSeq" id="XP_021286985.1"/>
    </source>
</evidence>
<dbReference type="Proteomes" id="UP000504621">
    <property type="component" value="Unplaced"/>
</dbReference>
<reference evidence="4" key="1">
    <citation type="submission" date="2025-08" db="UniProtKB">
        <authorList>
            <consortium name="RefSeq"/>
        </authorList>
    </citation>
    <scope>IDENTIFICATION</scope>
    <source>
        <tissue evidence="4">Leaf</tissue>
    </source>
</reference>
<dbReference type="AlphaFoldDB" id="A0A6J1AJE9"/>
<accession>A0A6J1AJE9</accession>
<evidence type="ECO:0000256" key="2">
    <source>
        <dbReference type="SAM" id="MobiDB-lite"/>
    </source>
</evidence>
<feature type="compositionally biased region" description="Polar residues" evidence="2">
    <location>
        <begin position="107"/>
        <end position="120"/>
    </location>
</feature>
<organism evidence="3 4">
    <name type="scientific">Herrania umbratica</name>
    <dbReference type="NCBI Taxonomy" id="108875"/>
    <lineage>
        <taxon>Eukaryota</taxon>
        <taxon>Viridiplantae</taxon>
        <taxon>Streptophyta</taxon>
        <taxon>Embryophyta</taxon>
        <taxon>Tracheophyta</taxon>
        <taxon>Spermatophyta</taxon>
        <taxon>Magnoliopsida</taxon>
        <taxon>eudicotyledons</taxon>
        <taxon>Gunneridae</taxon>
        <taxon>Pentapetalae</taxon>
        <taxon>rosids</taxon>
        <taxon>malvids</taxon>
        <taxon>Malvales</taxon>
        <taxon>Malvaceae</taxon>
        <taxon>Byttnerioideae</taxon>
        <taxon>Herrania</taxon>
    </lineage>
</organism>
<dbReference type="OrthoDB" id="1110082at2759"/>
<keyword evidence="1" id="KW-0479">Metal-binding</keyword>
<dbReference type="RefSeq" id="XP_021286985.1">
    <property type="nucleotide sequence ID" value="XM_021431310.1"/>
</dbReference>
<protein>
    <submittedName>
        <fullName evidence="4">Uncharacterized protein LOC110418552 isoform X1</fullName>
    </submittedName>
</protein>
<dbReference type="PANTHER" id="PTHR45868:SF74">
    <property type="entry name" value="HEAVY METAL-ASSOCIATED ISOPRENYLATED PLANT PROTEIN 33"/>
    <property type="match status" value="1"/>
</dbReference>
<name>A0A6J1AJE9_9ROSI</name>
<feature type="region of interest" description="Disordered" evidence="2">
    <location>
        <begin position="103"/>
        <end position="131"/>
    </location>
</feature>
<evidence type="ECO:0000313" key="3">
    <source>
        <dbReference type="Proteomes" id="UP000504621"/>
    </source>
</evidence>
<sequence>MEHRQALPTYSLKLNIKCCTMCRLKVKEKLQKIKGCFSIFTTNLVCIKFVFAEIFHVSLQLGVESIVYDSDGVVTVSGKVNPMIIVKKLEKWGKSAELLSFRRSPKQDVQGSTSCSNKGVDNSDHHGSHSKIEKGCCCRCDAMSDSDDNHDHGQDDNGEVRAATKSNASITWQHPDPTINKQSTKGKVKKRFIGLFSKKIGGAKEKLDETKDRVSTIGKPSTMDGPPKWRFPWTPMPRYGGPMPYNRPFESYRPPLTGRPAAPPHHPFGLMRPPPSPAVPPPYGFFNSRPPPKANPMIHYTSYADNYSYW</sequence>
<dbReference type="PANTHER" id="PTHR45868">
    <property type="entry name" value="HEAVY METAL-ASSOCIATED ISOPRENYLATED PLANT PROTEIN 33-RELATED"/>
    <property type="match status" value="1"/>
</dbReference>
<feature type="compositionally biased region" description="Basic and acidic residues" evidence="2">
    <location>
        <begin position="121"/>
        <end position="131"/>
    </location>
</feature>